<dbReference type="Proteomes" id="UP000649617">
    <property type="component" value="Unassembled WGS sequence"/>
</dbReference>
<evidence type="ECO:0000313" key="3">
    <source>
        <dbReference type="EMBL" id="CAE7472350.1"/>
    </source>
</evidence>
<feature type="domain" description="Peptidase C14 caspase" evidence="2">
    <location>
        <begin position="4"/>
        <end position="292"/>
    </location>
</feature>
<dbReference type="GO" id="GO:0004197">
    <property type="term" value="F:cysteine-type endopeptidase activity"/>
    <property type="evidence" value="ECO:0007669"/>
    <property type="project" value="InterPro"/>
</dbReference>
<dbReference type="PANTHER" id="PTHR48104:SF30">
    <property type="entry name" value="METACASPASE-1"/>
    <property type="match status" value="1"/>
</dbReference>
<keyword evidence="4" id="KW-1185">Reference proteome</keyword>
<dbReference type="GO" id="GO:0005737">
    <property type="term" value="C:cytoplasm"/>
    <property type="evidence" value="ECO:0007669"/>
    <property type="project" value="TreeGrafter"/>
</dbReference>
<dbReference type="GO" id="GO:0006508">
    <property type="term" value="P:proteolysis"/>
    <property type="evidence" value="ECO:0007669"/>
    <property type="project" value="InterPro"/>
</dbReference>
<organism evidence="3 4">
    <name type="scientific">Symbiodinium pilosum</name>
    <name type="common">Dinoflagellate</name>
    <dbReference type="NCBI Taxonomy" id="2952"/>
    <lineage>
        <taxon>Eukaryota</taxon>
        <taxon>Sar</taxon>
        <taxon>Alveolata</taxon>
        <taxon>Dinophyceae</taxon>
        <taxon>Suessiales</taxon>
        <taxon>Symbiodiniaceae</taxon>
        <taxon>Symbiodinium</taxon>
    </lineage>
</organism>
<name>A0A812SEW8_SYMPI</name>
<evidence type="ECO:0000313" key="4">
    <source>
        <dbReference type="Proteomes" id="UP000649617"/>
    </source>
</evidence>
<dbReference type="AlphaFoldDB" id="A0A812SEW8"/>
<comment type="caution">
    <text evidence="3">The sequence shown here is derived from an EMBL/GenBank/DDBJ whole genome shotgun (WGS) entry which is preliminary data.</text>
</comment>
<dbReference type="EMBL" id="CAJNIZ010023880">
    <property type="protein sequence ID" value="CAE7472350.1"/>
    <property type="molecule type" value="Genomic_DNA"/>
</dbReference>
<dbReference type="PANTHER" id="PTHR48104">
    <property type="entry name" value="METACASPASE-4"/>
    <property type="match status" value="1"/>
</dbReference>
<evidence type="ECO:0000256" key="1">
    <source>
        <dbReference type="ARBA" id="ARBA00009005"/>
    </source>
</evidence>
<dbReference type="InterPro" id="IPR050452">
    <property type="entry name" value="Metacaspase"/>
</dbReference>
<gene>
    <name evidence="3" type="primary">pca1</name>
    <name evidence="3" type="ORF">SPIL2461_LOCUS11990</name>
</gene>
<protein>
    <submittedName>
        <fullName evidence="3">Pca1 protein</fullName>
    </submittedName>
</protein>
<dbReference type="InterPro" id="IPR011600">
    <property type="entry name" value="Pept_C14_caspase"/>
</dbReference>
<reference evidence="3" key="1">
    <citation type="submission" date="2021-02" db="EMBL/GenBank/DDBJ databases">
        <authorList>
            <person name="Dougan E. K."/>
            <person name="Rhodes N."/>
            <person name="Thang M."/>
            <person name="Chan C."/>
        </authorList>
    </citation>
    <scope>NUCLEOTIDE SEQUENCE</scope>
</reference>
<dbReference type="Pfam" id="PF00656">
    <property type="entry name" value="Peptidase_C14"/>
    <property type="match status" value="1"/>
</dbReference>
<evidence type="ECO:0000259" key="2">
    <source>
        <dbReference type="Pfam" id="PF00656"/>
    </source>
</evidence>
<sequence length="375" mass="40872">MLPLLDKLGFPSDEESRRVLVDTPQWPQQLHPTLANMREGIAWLVQDAKPGDSLLFHYSGHGGRMPRTDGRSEWHETLCPVDMDSAGMLLDAELFETLVRPLPSGCRLTCILDSCHSGGVLDLPFIFVGTQENLASALAGEAAQMAMSKNWLQDWQVWRDDDDPAMLLSDVAAMGMDLWGLWGKYRETREANEEGFRTDEVENAGVAVGEVVAFTGCASEQTSADVGDVGVATCCWKERAGLEVEPGALTSAFIEAMEAGGEETYVQLLEHLRQRLESAGFSQVPQLASSLILDLNTPFSVDKITPPPQPGRPSGQTAMDRDVIGYNGCADQNQGSVFSDMLAGVQNMLLAEEGAELMEEAGDLLMEDLTPEDDF</sequence>
<comment type="similarity">
    <text evidence="1">Belongs to the peptidase C14B family.</text>
</comment>
<dbReference type="OrthoDB" id="3223806at2759"/>
<dbReference type="Gene3D" id="3.40.50.12660">
    <property type="match status" value="2"/>
</dbReference>
<accession>A0A812SEW8</accession>
<proteinExistence type="inferred from homology"/>